<evidence type="ECO:0000256" key="5">
    <source>
        <dbReference type="ARBA" id="ARBA00023136"/>
    </source>
</evidence>
<evidence type="ECO:0000313" key="8">
    <source>
        <dbReference type="EMBL" id="TCI03748.1"/>
    </source>
</evidence>
<evidence type="ECO:0000256" key="3">
    <source>
        <dbReference type="ARBA" id="ARBA00022692"/>
    </source>
</evidence>
<dbReference type="InterPro" id="IPR001036">
    <property type="entry name" value="Acrflvin-R"/>
</dbReference>
<evidence type="ECO:0000256" key="4">
    <source>
        <dbReference type="ARBA" id="ARBA00022989"/>
    </source>
</evidence>
<keyword evidence="2" id="KW-1003">Cell membrane</keyword>
<feature type="transmembrane region" description="Helical" evidence="6">
    <location>
        <begin position="730"/>
        <end position="753"/>
    </location>
</feature>
<proteinExistence type="predicted"/>
<keyword evidence="9" id="KW-1185">Reference proteome</keyword>
<evidence type="ECO:0000256" key="1">
    <source>
        <dbReference type="ARBA" id="ARBA00004651"/>
    </source>
</evidence>
<comment type="caution">
    <text evidence="8">The sequence shown here is derived from an EMBL/GenBank/DDBJ whole genome shotgun (WGS) entry which is preliminary data.</text>
</comment>
<keyword evidence="3 6" id="KW-0812">Transmembrane</keyword>
<organism evidence="8 9">
    <name type="scientific">Corallincola luteus</name>
    <dbReference type="NCBI Taxonomy" id="1775177"/>
    <lineage>
        <taxon>Bacteria</taxon>
        <taxon>Pseudomonadati</taxon>
        <taxon>Pseudomonadota</taxon>
        <taxon>Gammaproteobacteria</taxon>
        <taxon>Alteromonadales</taxon>
        <taxon>Psychromonadaceae</taxon>
        <taxon>Corallincola</taxon>
    </lineage>
</organism>
<protein>
    <submittedName>
        <fullName evidence="8">RND family transporter</fullName>
    </submittedName>
</protein>
<dbReference type="Pfam" id="PF03176">
    <property type="entry name" value="MMPL"/>
    <property type="match status" value="2"/>
</dbReference>
<reference evidence="8 9" key="1">
    <citation type="submission" date="2019-02" db="EMBL/GenBank/DDBJ databases">
        <title>Corallincola luteus sp. nov., a marine bacterium isolated from surface sediment of Bohai Sea in China.</title>
        <authorList>
            <person name="Ren Q."/>
        </authorList>
    </citation>
    <scope>NUCLEOTIDE SEQUENCE [LARGE SCALE GENOMIC DNA]</scope>
    <source>
        <strain evidence="8 9">DASS28</strain>
    </source>
</reference>
<feature type="transmembrane region" description="Helical" evidence="6">
    <location>
        <begin position="247"/>
        <end position="269"/>
    </location>
</feature>
<dbReference type="PANTHER" id="PTHR33406">
    <property type="entry name" value="MEMBRANE PROTEIN MJ1562-RELATED"/>
    <property type="match status" value="1"/>
</dbReference>
<dbReference type="SUPFAM" id="SSF82866">
    <property type="entry name" value="Multidrug efflux transporter AcrB transmembrane domain"/>
    <property type="match status" value="2"/>
</dbReference>
<comment type="subcellular location">
    <subcellularLocation>
        <location evidence="1">Cell membrane</location>
        <topology evidence="1">Multi-pass membrane protein</topology>
    </subcellularLocation>
</comment>
<feature type="transmembrane region" description="Helical" evidence="6">
    <location>
        <begin position="695"/>
        <end position="718"/>
    </location>
</feature>
<dbReference type="RefSeq" id="WP_131415236.1">
    <property type="nucleotide sequence ID" value="NZ_SJXE01000003.1"/>
</dbReference>
<keyword evidence="4 6" id="KW-1133">Transmembrane helix</keyword>
<accession>A0ABY2ALF0</accession>
<feature type="transmembrane region" description="Helical" evidence="6">
    <location>
        <begin position="655"/>
        <end position="675"/>
    </location>
</feature>
<feature type="transmembrane region" description="Helical" evidence="6">
    <location>
        <begin position="600"/>
        <end position="620"/>
    </location>
</feature>
<sequence length="773" mass="85587">MSTDVFRRIISHAWLSLGVLLVVVILLTLGGKALRFVGDYHIFFSEQNPQLQAFEEMQKVFNKTDSVSIVVAPESGDVFSTKTLLLIQQLTNEAWQIPNSTRVDSITNFQHIEALEDDLLVEDLLLETGLASYEKRDRIRHIALDEPQLVGRIVSPNGDVSAISVTISIADDQIQTEVPETATFVRELVRKYERLYPDHKIMLSGVVMMNNSFIEQSQQDMATLVPLMFLVILVLLTVLLRSLSAMIATLVVIIATISSTLGIAGWLGFTMNTVTVNVPTMVMTLAVADCVHVITTMIYEMRHGRAKEDALLFSLSLNNRAVFLTSATTAIGFLTLNFSDSPPFQDLGSLVAIGVMLAYFFALTLLPALLKIMPFNVKPVQDNHYSGFERLADFVLGQRRWLTPLSVIFILAMIALIPRNQLNDVSTEYFSEAVEFRLDTDFMEAHLGGVNSISFTINSGRSSGINDPVFIQKLAEFTDWLRLQPEVDNVVSLVDTMRKLNRSMHGDDPSYYDIPAQQELIAQYLLVYEMSLPFGLDLNNQLDIDKSSTRITIAMQSMGSKALIEMENRASAWWLNSGTNYEVTAASPDLMFAHIGERNMPQALIGAFWALVLISVLIGLSLRSFRLAFVSLVPNLAPAAIGFGIWAIIDGNINLALSIVISVTLGIVVDDSVHFMSKYQHARLQGKSTEKAVRYAYASVGKALLITTIILVMGFSILTQSTFTLNSDMGLLTSIIIGVALVVDFILLPLMLVGFKQAKLTETEEGTLPCRSN</sequence>
<keyword evidence="5 6" id="KW-0472">Membrane</keyword>
<evidence type="ECO:0000256" key="6">
    <source>
        <dbReference type="SAM" id="Phobius"/>
    </source>
</evidence>
<feature type="transmembrane region" description="Helical" evidence="6">
    <location>
        <begin position="320"/>
        <end position="338"/>
    </location>
</feature>
<evidence type="ECO:0000256" key="2">
    <source>
        <dbReference type="ARBA" id="ARBA00022475"/>
    </source>
</evidence>
<feature type="transmembrane region" description="Helical" evidence="6">
    <location>
        <begin position="12"/>
        <end position="31"/>
    </location>
</feature>
<dbReference type="PANTHER" id="PTHR33406:SF13">
    <property type="entry name" value="MEMBRANE PROTEIN YDFJ"/>
    <property type="match status" value="1"/>
</dbReference>
<dbReference type="InterPro" id="IPR000731">
    <property type="entry name" value="SSD"/>
</dbReference>
<feature type="transmembrane region" description="Helical" evidence="6">
    <location>
        <begin position="221"/>
        <end position="240"/>
    </location>
</feature>
<dbReference type="InterPro" id="IPR050545">
    <property type="entry name" value="Mycobact_MmpL"/>
</dbReference>
<dbReference type="PRINTS" id="PR00702">
    <property type="entry name" value="ACRIFLAVINRP"/>
</dbReference>
<dbReference type="EMBL" id="SJXE01000003">
    <property type="protein sequence ID" value="TCI03748.1"/>
    <property type="molecule type" value="Genomic_DNA"/>
</dbReference>
<feature type="transmembrane region" description="Helical" evidence="6">
    <location>
        <begin position="350"/>
        <end position="370"/>
    </location>
</feature>
<dbReference type="PROSITE" id="PS50156">
    <property type="entry name" value="SSD"/>
    <property type="match status" value="1"/>
</dbReference>
<feature type="transmembrane region" description="Helical" evidence="6">
    <location>
        <begin position="401"/>
        <end position="418"/>
    </location>
</feature>
<dbReference type="Gene3D" id="1.20.1640.10">
    <property type="entry name" value="Multidrug efflux transporter AcrB transmembrane domain"/>
    <property type="match status" value="2"/>
</dbReference>
<dbReference type="InterPro" id="IPR004869">
    <property type="entry name" value="MMPL_dom"/>
</dbReference>
<evidence type="ECO:0000313" key="9">
    <source>
        <dbReference type="Proteomes" id="UP000292554"/>
    </source>
</evidence>
<feature type="domain" description="SSD" evidence="7">
    <location>
        <begin position="247"/>
        <end position="372"/>
    </location>
</feature>
<feature type="transmembrane region" description="Helical" evidence="6">
    <location>
        <begin position="281"/>
        <end position="299"/>
    </location>
</feature>
<evidence type="ECO:0000259" key="7">
    <source>
        <dbReference type="PROSITE" id="PS50156"/>
    </source>
</evidence>
<gene>
    <name evidence="8" type="ORF">EZV61_09415</name>
</gene>
<feature type="transmembrane region" description="Helical" evidence="6">
    <location>
        <begin position="627"/>
        <end position="649"/>
    </location>
</feature>
<dbReference type="Proteomes" id="UP000292554">
    <property type="component" value="Unassembled WGS sequence"/>
</dbReference>
<name>A0ABY2ALF0_9GAMM</name>